<dbReference type="EMBL" id="CP034550">
    <property type="protein sequence ID" value="QFZ16585.1"/>
    <property type="molecule type" value="Genomic_DNA"/>
</dbReference>
<organism evidence="1 2">
    <name type="scientific">Saccharothrix syringae</name>
    <name type="common">Nocardiopsis syringae</name>
    <dbReference type="NCBI Taxonomy" id="103733"/>
    <lineage>
        <taxon>Bacteria</taxon>
        <taxon>Bacillati</taxon>
        <taxon>Actinomycetota</taxon>
        <taxon>Actinomycetes</taxon>
        <taxon>Pseudonocardiales</taxon>
        <taxon>Pseudonocardiaceae</taxon>
        <taxon>Saccharothrix</taxon>
    </lineage>
</organism>
<dbReference type="InterPro" id="IPR006311">
    <property type="entry name" value="TAT_signal"/>
</dbReference>
<dbReference type="OrthoDB" id="3557251at2"/>
<protein>
    <submittedName>
        <fullName evidence="1">Uncharacterized protein</fullName>
    </submittedName>
</protein>
<proteinExistence type="predicted"/>
<keyword evidence="2" id="KW-1185">Reference proteome</keyword>
<gene>
    <name evidence="1" type="ORF">EKG83_03070</name>
</gene>
<dbReference type="KEGG" id="ssyi:EKG83_03070"/>
<evidence type="ECO:0000313" key="2">
    <source>
        <dbReference type="Proteomes" id="UP000325787"/>
    </source>
</evidence>
<sequence length="418" mass="43603">MTDLDLPPGSPLPDGVRAAALVRLRAGFDAPPPRRRPLKVAAVAVVVATAATLAVRWSGPEDPAAAPPSDIPELPLLDAARYYDVREGSAPDGAALRCGAVSGQWTPIATATRNGVDLTAFTTPAGIVFCETTPASVTVSAPQADPGGLALSFTTTTGSLAGFTGDDQRPFTLVRKPDPTMPGDRALAARSGRVFLAPNGFVPVGPVFAQPEATRSSEVVQRFELAAPTPTAGVVDGRPVVEERTSPEGHRLGECLADQSPPVPDATAWRAGQAVGLDPDRSLQLGHYQRDLLLLCYQDRTVQIVDLARPDAPQWAGMMISGDTLRGVRVAHRFTKSAGEGGTPYLSSNTVAVVAVVTDPRVAEVTLESPNDPAVTAAPVAGSVVLPGVTLNAQHPTVVRLVVRNAAGDVIEELRQEF</sequence>
<dbReference type="AlphaFoldDB" id="A0A5Q0GSF1"/>
<reference evidence="2" key="1">
    <citation type="journal article" date="2021" name="Curr. Microbiol.">
        <title>Complete genome of nocamycin-producing strain Saccharothrix syringae NRRL B-16468 reveals the biosynthetic potential for secondary metabolites.</title>
        <authorList>
            <person name="Mo X."/>
            <person name="Yang S."/>
        </authorList>
    </citation>
    <scope>NUCLEOTIDE SEQUENCE [LARGE SCALE GENOMIC DNA]</scope>
    <source>
        <strain evidence="2">ATCC 51364 / DSM 43886 / JCM 6844 / KCTC 9398 / NBRC 14523 / NRRL B-16468 / INA 2240</strain>
    </source>
</reference>
<evidence type="ECO:0000313" key="1">
    <source>
        <dbReference type="EMBL" id="QFZ16585.1"/>
    </source>
</evidence>
<accession>A0A5Q0GSF1</accession>
<dbReference type="PROSITE" id="PS51318">
    <property type="entry name" value="TAT"/>
    <property type="match status" value="1"/>
</dbReference>
<name>A0A5Q0GSF1_SACSY</name>
<dbReference type="RefSeq" id="WP_153277852.1">
    <property type="nucleotide sequence ID" value="NZ_CP034550.1"/>
</dbReference>
<dbReference type="Proteomes" id="UP000325787">
    <property type="component" value="Chromosome"/>
</dbReference>